<keyword evidence="2" id="KW-0378">Hydrolase</keyword>
<keyword evidence="1" id="KW-0547">Nucleotide-binding</keyword>
<dbReference type="CDD" id="cd18042">
    <property type="entry name" value="DEXXQc_SETX"/>
    <property type="match status" value="1"/>
</dbReference>
<feature type="domain" description="DNA2/NAM7 helicase helicase" evidence="6">
    <location>
        <begin position="801"/>
        <end position="892"/>
    </location>
</feature>
<evidence type="ECO:0000256" key="2">
    <source>
        <dbReference type="ARBA" id="ARBA00022801"/>
    </source>
</evidence>
<dbReference type="EMBL" id="JBGBPQ010000007">
    <property type="protein sequence ID" value="KAL1522191.1"/>
    <property type="molecule type" value="Genomic_DNA"/>
</dbReference>
<dbReference type="Proteomes" id="UP001515480">
    <property type="component" value="Unassembled WGS sequence"/>
</dbReference>
<dbReference type="Gene3D" id="3.40.50.300">
    <property type="entry name" value="P-loop containing nucleotide triphosphate hydrolases"/>
    <property type="match status" value="2"/>
</dbReference>
<evidence type="ECO:0000313" key="8">
    <source>
        <dbReference type="EMBL" id="KAL1522191.1"/>
    </source>
</evidence>
<comment type="caution">
    <text evidence="8">The sequence shown here is derived from an EMBL/GenBank/DDBJ whole genome shotgun (WGS) entry which is preliminary data.</text>
</comment>
<feature type="compositionally biased region" description="Basic and acidic residues" evidence="5">
    <location>
        <begin position="209"/>
        <end position="253"/>
    </location>
</feature>
<organism evidence="8 9">
    <name type="scientific">Prymnesium parvum</name>
    <name type="common">Toxic golden alga</name>
    <dbReference type="NCBI Taxonomy" id="97485"/>
    <lineage>
        <taxon>Eukaryota</taxon>
        <taxon>Haptista</taxon>
        <taxon>Haptophyta</taxon>
        <taxon>Prymnesiophyceae</taxon>
        <taxon>Prymnesiales</taxon>
        <taxon>Prymnesiaceae</taxon>
        <taxon>Prymnesium</taxon>
    </lineage>
</organism>
<sequence>MTVSPRTLPAATPQSPAEAPAISTVIAAVVPASPSALSNQPLAPSSTPPSPPTDACGHAAEQSRPNGTAADGGEKGTLRTLSAEDAQSRERRRKKRREEGVREVDATAAAGVIASAERKARKRERKARKRERKALKRAKREGCEEQQALPEVERQRGKGEEASLEIKREGGGEEESSLKVKQEEEGIEKEAPLTVKREGGSEEEAPLTVKREGGSEEEAALKVKREGGSEQEAPLKVKREGGSEQEEEAQREAKRARKEARSARKAAKAAKAAQRTDEGAAGAGGARVAHPSPCGSVKASPRGSAPGFGGSPSLEAWGALLSSRAPPHPSPLDQPYAAGRQPSSFALPSSALASASDAPLELGGADGLTLEASADPLLCNRTYAAPSQHLTAPFYFFHRHSHVTPPPQLTAELTRWRLPSQVLRWHAPSLMGLHEGEADVAPHRLPPTTTTTSLPLPMRFDSFEQYVLRLHELLLLELAASLASDVREALASTRSHRGATHSISRQLGPSDIEVRPTSHSSSLSSAAADDVVFLTLLDTPRRRAYLALVSKAEPDGTLHLRQHAAAAAAAGCAKGSRVSLLAVASLVPQLRIHAALRQLSRTPRAALCACVLPPPPLPPAPASSPFPSTHPSSSHATWPSAFGAAMLRLPLNSSQRDAVWHCASAGSGLRLVQGPPGTGKTHTVIAIIGALLARRPPDPPPSGKLALPKMGATTLPSLTPPEREPIRVLLATPSNCAIDELVARLVAHGILGADGKTRTPRVVRVGPQERMAAPNAKASLSVHLDELVKKRGALAAEGVAKHAEKRKQVERQVLERAEVVASTLIGAGMETLLKLSRRKAAAAAAAEPFFDAIIVDEATQACELSMQVLLQHNARLLCLVGDHKQLPPTVISPTAAKLGLGRSLFERLLQCGYDRAMLRVQYRMHPAIASFPALHFYDGELSDGVLAAQRTPPASFPWPRQDFPVALVHVAGCEQNEGELGRTSKFNQAEAEAVQVVLDALSGRGNHGVEAAQVGVVTPYKGQERLLSSTLRGAHGRPSTAEVATIDSFQGREKEVIVLSCVRANAAGKLGFLADTRRMNVALTRAKRGLIVLGHPPTLEQKGTVWSSFCAWATAQKLVLPLHELRGTCSK</sequence>
<dbReference type="Pfam" id="PF13086">
    <property type="entry name" value="AAA_11"/>
    <property type="match status" value="2"/>
</dbReference>
<keyword evidence="4" id="KW-0067">ATP-binding</keyword>
<feature type="compositionally biased region" description="Basic residues" evidence="5">
    <location>
        <begin position="254"/>
        <end position="268"/>
    </location>
</feature>
<dbReference type="SUPFAM" id="SSF52540">
    <property type="entry name" value="P-loop containing nucleoside triphosphate hydrolases"/>
    <property type="match status" value="1"/>
</dbReference>
<evidence type="ECO:0008006" key="10">
    <source>
        <dbReference type="Google" id="ProtNLM"/>
    </source>
</evidence>
<accession>A0AB34JLC5</accession>
<evidence type="ECO:0000259" key="7">
    <source>
        <dbReference type="Pfam" id="PF13087"/>
    </source>
</evidence>
<dbReference type="PANTHER" id="PTHR10887">
    <property type="entry name" value="DNA2/NAM7 HELICASE FAMILY"/>
    <property type="match status" value="1"/>
</dbReference>
<feature type="region of interest" description="Disordered" evidence="5">
    <location>
        <begin position="35"/>
        <end position="343"/>
    </location>
</feature>
<dbReference type="GO" id="GO:0005694">
    <property type="term" value="C:chromosome"/>
    <property type="evidence" value="ECO:0007669"/>
    <property type="project" value="UniProtKB-ARBA"/>
</dbReference>
<dbReference type="InterPro" id="IPR045055">
    <property type="entry name" value="DNA2/NAM7-like"/>
</dbReference>
<dbReference type="CDD" id="cd18808">
    <property type="entry name" value="SF1_C_Upf1"/>
    <property type="match status" value="1"/>
</dbReference>
<reference evidence="8 9" key="1">
    <citation type="journal article" date="2024" name="Science">
        <title>Giant polyketide synthase enzymes in the biosynthesis of giant marine polyether toxins.</title>
        <authorList>
            <person name="Fallon T.R."/>
            <person name="Shende V.V."/>
            <person name="Wierzbicki I.H."/>
            <person name="Pendleton A.L."/>
            <person name="Watervoot N.F."/>
            <person name="Auber R.P."/>
            <person name="Gonzalez D.J."/>
            <person name="Wisecaver J.H."/>
            <person name="Moore B.S."/>
        </authorList>
    </citation>
    <scope>NUCLEOTIDE SEQUENCE [LARGE SCALE GENOMIC DNA]</scope>
    <source>
        <strain evidence="8 9">12B1</strain>
    </source>
</reference>
<evidence type="ECO:0000256" key="3">
    <source>
        <dbReference type="ARBA" id="ARBA00022806"/>
    </source>
</evidence>
<evidence type="ECO:0000256" key="5">
    <source>
        <dbReference type="SAM" id="MobiDB-lite"/>
    </source>
</evidence>
<evidence type="ECO:0000259" key="6">
    <source>
        <dbReference type="Pfam" id="PF13086"/>
    </source>
</evidence>
<dbReference type="GO" id="GO:0005524">
    <property type="term" value="F:ATP binding"/>
    <property type="evidence" value="ECO:0007669"/>
    <property type="project" value="UniProtKB-KW"/>
</dbReference>
<feature type="compositionally biased region" description="Basic residues" evidence="5">
    <location>
        <begin position="119"/>
        <end position="139"/>
    </location>
</feature>
<dbReference type="GO" id="GO:0016787">
    <property type="term" value="F:hydrolase activity"/>
    <property type="evidence" value="ECO:0007669"/>
    <property type="project" value="UniProtKB-KW"/>
</dbReference>
<keyword evidence="9" id="KW-1185">Reference proteome</keyword>
<evidence type="ECO:0000256" key="1">
    <source>
        <dbReference type="ARBA" id="ARBA00022741"/>
    </source>
</evidence>
<dbReference type="GO" id="GO:0004386">
    <property type="term" value="F:helicase activity"/>
    <property type="evidence" value="ECO:0007669"/>
    <property type="project" value="UniProtKB-KW"/>
</dbReference>
<dbReference type="AlphaFoldDB" id="A0AB34JLC5"/>
<feature type="region of interest" description="Disordered" evidence="5">
    <location>
        <begin position="697"/>
        <end position="719"/>
    </location>
</feature>
<dbReference type="FunFam" id="3.40.50.300:FF:000326">
    <property type="entry name" value="P-loop containing nucleoside triphosphate hydrolase"/>
    <property type="match status" value="1"/>
</dbReference>
<feature type="compositionally biased region" description="Basic and acidic residues" evidence="5">
    <location>
        <begin position="151"/>
        <end position="200"/>
    </location>
</feature>
<feature type="domain" description="DNA2/NAM7 helicase helicase" evidence="6">
    <location>
        <begin position="651"/>
        <end position="791"/>
    </location>
</feature>
<evidence type="ECO:0000313" key="9">
    <source>
        <dbReference type="Proteomes" id="UP001515480"/>
    </source>
</evidence>
<name>A0AB34JLC5_PRYPA</name>
<dbReference type="PANTHER" id="PTHR10887:SF495">
    <property type="entry name" value="HELICASE SENATAXIN ISOFORM X1-RELATED"/>
    <property type="match status" value="1"/>
</dbReference>
<evidence type="ECO:0000256" key="4">
    <source>
        <dbReference type="ARBA" id="ARBA00022840"/>
    </source>
</evidence>
<feature type="domain" description="DNA2/NAM7 helicase-like C-terminal" evidence="7">
    <location>
        <begin position="900"/>
        <end position="1095"/>
    </location>
</feature>
<protein>
    <recommendedName>
        <fullName evidence="10">RNA helicase</fullName>
    </recommendedName>
</protein>
<gene>
    <name evidence="8" type="ORF">AB1Y20_021829</name>
</gene>
<dbReference type="InterPro" id="IPR041679">
    <property type="entry name" value="DNA2/NAM7-like_C"/>
</dbReference>
<dbReference type="InterPro" id="IPR041677">
    <property type="entry name" value="DNA2/NAM7_AAA_11"/>
</dbReference>
<keyword evidence="3" id="KW-0347">Helicase</keyword>
<proteinExistence type="predicted"/>
<dbReference type="InterPro" id="IPR047187">
    <property type="entry name" value="SF1_C_Upf1"/>
</dbReference>
<dbReference type="InterPro" id="IPR027417">
    <property type="entry name" value="P-loop_NTPase"/>
</dbReference>
<dbReference type="Pfam" id="PF13087">
    <property type="entry name" value="AAA_12"/>
    <property type="match status" value="1"/>
</dbReference>
<feature type="region of interest" description="Disordered" evidence="5">
    <location>
        <begin position="493"/>
        <end position="520"/>
    </location>
</feature>